<evidence type="ECO:0000313" key="3">
    <source>
        <dbReference type="EMBL" id="QDU29837.1"/>
    </source>
</evidence>
<sequence length="353" mass="38737">MAFQQVLKLLFHDVGWALCLLLPIASVCGVVASLAKVKELRWPAFSWGILVGLLVASPSWFLLAMTWRENIAGLGGLLLIVLAVMNAVAATLLGAAMVQVSCRRLATTARERQLSWLPLALPGALIVMLVAVAFAVRIPALYNEYAWGRANDQLANLGLEVRSCAGGKVRTIGPEFEFGLKLLERRQSASAEFANQVVAHTSLEYLDIDQINITDADLQQIARLAKLETLQVGSDLVTDRGATALGHATQLQSLTLKCPNVTDMSMSVLARLPKLDHLNLEGMPITDQGLWELRTLPKNSFIEVDSPHLTVEGLAEYEEETFGKFINVSFPWERDPRSSNSREQPRRVSDSVP</sequence>
<accession>A0A517YHX3</accession>
<organism evidence="3 4">
    <name type="scientific">Anatilimnocola aggregata</name>
    <dbReference type="NCBI Taxonomy" id="2528021"/>
    <lineage>
        <taxon>Bacteria</taxon>
        <taxon>Pseudomonadati</taxon>
        <taxon>Planctomycetota</taxon>
        <taxon>Planctomycetia</taxon>
        <taxon>Pirellulales</taxon>
        <taxon>Pirellulaceae</taxon>
        <taxon>Anatilimnocola</taxon>
    </lineage>
</organism>
<dbReference type="SUPFAM" id="SSF52047">
    <property type="entry name" value="RNI-like"/>
    <property type="match status" value="1"/>
</dbReference>
<keyword evidence="4" id="KW-1185">Reference proteome</keyword>
<keyword evidence="2" id="KW-1133">Transmembrane helix</keyword>
<name>A0A517YHX3_9BACT</name>
<dbReference type="Proteomes" id="UP000315017">
    <property type="component" value="Chromosome"/>
</dbReference>
<feature type="transmembrane region" description="Helical" evidence="2">
    <location>
        <begin position="71"/>
        <end position="95"/>
    </location>
</feature>
<evidence type="ECO:0000256" key="2">
    <source>
        <dbReference type="SAM" id="Phobius"/>
    </source>
</evidence>
<dbReference type="InterPro" id="IPR032675">
    <property type="entry name" value="LRR_dom_sf"/>
</dbReference>
<keyword evidence="2" id="KW-0812">Transmembrane</keyword>
<feature type="transmembrane region" description="Helical" evidence="2">
    <location>
        <begin position="116"/>
        <end position="136"/>
    </location>
</feature>
<feature type="transmembrane region" description="Helical" evidence="2">
    <location>
        <begin position="47"/>
        <end position="65"/>
    </location>
</feature>
<dbReference type="KEGG" id="aagg:ETAA8_49520"/>
<reference evidence="3 4" key="1">
    <citation type="submission" date="2019-02" db="EMBL/GenBank/DDBJ databases">
        <title>Deep-cultivation of Planctomycetes and their phenomic and genomic characterization uncovers novel biology.</title>
        <authorList>
            <person name="Wiegand S."/>
            <person name="Jogler M."/>
            <person name="Boedeker C."/>
            <person name="Pinto D."/>
            <person name="Vollmers J."/>
            <person name="Rivas-Marin E."/>
            <person name="Kohn T."/>
            <person name="Peeters S.H."/>
            <person name="Heuer A."/>
            <person name="Rast P."/>
            <person name="Oberbeckmann S."/>
            <person name="Bunk B."/>
            <person name="Jeske O."/>
            <person name="Meyerdierks A."/>
            <person name="Storesund J.E."/>
            <person name="Kallscheuer N."/>
            <person name="Luecker S."/>
            <person name="Lage O.M."/>
            <person name="Pohl T."/>
            <person name="Merkel B.J."/>
            <person name="Hornburger P."/>
            <person name="Mueller R.-W."/>
            <person name="Bruemmer F."/>
            <person name="Labrenz M."/>
            <person name="Spormann A.M."/>
            <person name="Op den Camp H."/>
            <person name="Overmann J."/>
            <person name="Amann R."/>
            <person name="Jetten M.S.M."/>
            <person name="Mascher T."/>
            <person name="Medema M.H."/>
            <person name="Devos D.P."/>
            <person name="Kaster A.-K."/>
            <person name="Ovreas L."/>
            <person name="Rohde M."/>
            <person name="Galperin M.Y."/>
            <person name="Jogler C."/>
        </authorList>
    </citation>
    <scope>NUCLEOTIDE SEQUENCE [LARGE SCALE GENOMIC DNA]</scope>
    <source>
        <strain evidence="3 4">ETA_A8</strain>
    </source>
</reference>
<proteinExistence type="predicted"/>
<dbReference type="AlphaFoldDB" id="A0A517YHX3"/>
<keyword evidence="2" id="KW-0472">Membrane</keyword>
<feature type="region of interest" description="Disordered" evidence="1">
    <location>
        <begin position="334"/>
        <end position="353"/>
    </location>
</feature>
<dbReference type="Gene3D" id="3.80.10.10">
    <property type="entry name" value="Ribonuclease Inhibitor"/>
    <property type="match status" value="1"/>
</dbReference>
<feature type="compositionally biased region" description="Basic and acidic residues" evidence="1">
    <location>
        <begin position="343"/>
        <end position="353"/>
    </location>
</feature>
<dbReference type="EMBL" id="CP036274">
    <property type="protein sequence ID" value="QDU29837.1"/>
    <property type="molecule type" value="Genomic_DNA"/>
</dbReference>
<gene>
    <name evidence="3" type="ORF">ETAA8_49520</name>
</gene>
<evidence type="ECO:0000313" key="4">
    <source>
        <dbReference type="Proteomes" id="UP000315017"/>
    </source>
</evidence>
<feature type="transmembrane region" description="Helical" evidence="2">
    <location>
        <begin position="14"/>
        <end position="35"/>
    </location>
</feature>
<evidence type="ECO:0000256" key="1">
    <source>
        <dbReference type="SAM" id="MobiDB-lite"/>
    </source>
</evidence>
<protein>
    <submittedName>
        <fullName evidence="3">Leucine Rich repeats (2 copies)</fullName>
    </submittedName>
</protein>